<reference evidence="1" key="1">
    <citation type="journal article" date="2020" name="Nature">
        <title>Giant virus diversity and host interactions through global metagenomics.</title>
        <authorList>
            <person name="Schulz F."/>
            <person name="Roux S."/>
            <person name="Paez-Espino D."/>
            <person name="Jungbluth S."/>
            <person name="Walsh D.A."/>
            <person name="Denef V.J."/>
            <person name="McMahon K.D."/>
            <person name="Konstantinidis K.T."/>
            <person name="Eloe-Fadrosh E.A."/>
            <person name="Kyrpides N.C."/>
            <person name="Woyke T."/>
        </authorList>
    </citation>
    <scope>NUCLEOTIDE SEQUENCE</scope>
    <source>
        <strain evidence="1">GVMAG-S-1101164-67</strain>
    </source>
</reference>
<accession>A0A6C0JY91</accession>
<dbReference type="AlphaFoldDB" id="A0A6C0JY91"/>
<proteinExistence type="predicted"/>
<organism evidence="1">
    <name type="scientific">viral metagenome</name>
    <dbReference type="NCBI Taxonomy" id="1070528"/>
    <lineage>
        <taxon>unclassified sequences</taxon>
        <taxon>metagenomes</taxon>
        <taxon>organismal metagenomes</taxon>
    </lineage>
</organism>
<dbReference type="EMBL" id="MN740754">
    <property type="protein sequence ID" value="QHU10353.1"/>
    <property type="molecule type" value="Genomic_DNA"/>
</dbReference>
<name>A0A6C0JY91_9ZZZZ</name>
<protein>
    <submittedName>
        <fullName evidence="1">Uncharacterized protein</fullName>
    </submittedName>
</protein>
<evidence type="ECO:0000313" key="1">
    <source>
        <dbReference type="EMBL" id="QHU10353.1"/>
    </source>
</evidence>
<sequence>MCSFCLEGETRYCKQRENPTSFREGMVNMHGLLTCTKCNM</sequence>